<keyword evidence="3" id="KW-1133">Transmembrane helix</keyword>
<evidence type="ECO:0000313" key="7">
    <source>
        <dbReference type="EMBL" id="MBD1597554.1"/>
    </source>
</evidence>
<feature type="domain" description="Multidrug resistance protein MdtA-like barrel-sandwich hybrid" evidence="5">
    <location>
        <begin position="86"/>
        <end position="276"/>
    </location>
</feature>
<dbReference type="InterPro" id="IPR058624">
    <property type="entry name" value="MdtA-like_HH"/>
</dbReference>
<feature type="region of interest" description="Disordered" evidence="2">
    <location>
        <begin position="1"/>
        <end position="36"/>
    </location>
</feature>
<evidence type="ECO:0000259" key="5">
    <source>
        <dbReference type="Pfam" id="PF25917"/>
    </source>
</evidence>
<protein>
    <submittedName>
        <fullName evidence="7">HlyD family secretion protein</fullName>
    </submittedName>
</protein>
<dbReference type="SUPFAM" id="SSF111369">
    <property type="entry name" value="HlyD-like secretion proteins"/>
    <property type="match status" value="2"/>
</dbReference>
<evidence type="ECO:0000313" key="8">
    <source>
        <dbReference type="Proteomes" id="UP000805841"/>
    </source>
</evidence>
<dbReference type="Gene3D" id="2.40.30.170">
    <property type="match status" value="1"/>
</dbReference>
<name>A0ABR7YWK9_9PSED</name>
<keyword evidence="8" id="KW-1185">Reference proteome</keyword>
<gene>
    <name evidence="7" type="ORF">HAQ05_02355</name>
</gene>
<sequence>MTDTPPRNAPDAHPPASPATAPVADGSAPAQDPPKVIKPRRGTVIAMLLVALVGIMAILYAWRFWPFTSAITTTENAYVRGQITVMAPQVNGYVAQVLVRDFETVRQGQTLISIDDRIYRQRVEQSLADLDARRADLANSVQTQASDQATLESRRAELYSAQAEADRAKADELRVNELASRGSVSVRERDQIRATARAAGADVKKAQAAIRIAEETVKSTRVSRDVLAAQVRTAEAALHLAQIDLDNTLIKAPIDGRLSEVSVRLGQYVVAGSQLLYLVPEQLWVIANYKETQTHDMAVGQTVTIDVDALESQRLTGHIERLAPATGSEFSVLRADNATGNFTKVAQRIPVRIALDANQPLLGKLKPGMSVVTHVDTASATNGTQP</sequence>
<evidence type="ECO:0000256" key="3">
    <source>
        <dbReference type="SAM" id="Phobius"/>
    </source>
</evidence>
<dbReference type="EMBL" id="JAAOCA010000002">
    <property type="protein sequence ID" value="MBD1597554.1"/>
    <property type="molecule type" value="Genomic_DNA"/>
</dbReference>
<feature type="domain" description="Multidrug resistance protein MdtA-like alpha-helical hairpin" evidence="4">
    <location>
        <begin position="151"/>
        <end position="213"/>
    </location>
</feature>
<feature type="transmembrane region" description="Helical" evidence="3">
    <location>
        <begin position="44"/>
        <end position="65"/>
    </location>
</feature>
<dbReference type="InterPro" id="IPR058625">
    <property type="entry name" value="MdtA-like_BSH"/>
</dbReference>
<dbReference type="Pfam" id="PF25876">
    <property type="entry name" value="HH_MFP_RND"/>
    <property type="match status" value="1"/>
</dbReference>
<dbReference type="Proteomes" id="UP000805841">
    <property type="component" value="Unassembled WGS sequence"/>
</dbReference>
<proteinExistence type="inferred from homology"/>
<evidence type="ECO:0000256" key="2">
    <source>
        <dbReference type="SAM" id="MobiDB-lite"/>
    </source>
</evidence>
<evidence type="ECO:0000256" key="1">
    <source>
        <dbReference type="ARBA" id="ARBA00009477"/>
    </source>
</evidence>
<dbReference type="PANTHER" id="PTHR30386">
    <property type="entry name" value="MEMBRANE FUSION SUBUNIT OF EMRAB-TOLC MULTIDRUG EFFLUX PUMP"/>
    <property type="match status" value="1"/>
</dbReference>
<dbReference type="PANTHER" id="PTHR30386:SF24">
    <property type="entry name" value="MULTIDRUG RESISTANCE EFFLUX PUMP"/>
    <property type="match status" value="1"/>
</dbReference>
<comment type="similarity">
    <text evidence="1">Belongs to the membrane fusion protein (MFP) (TC 8.A.1) family.</text>
</comment>
<dbReference type="Pfam" id="PF25917">
    <property type="entry name" value="BSH_RND"/>
    <property type="match status" value="1"/>
</dbReference>
<dbReference type="PRINTS" id="PR01490">
    <property type="entry name" value="RTXTOXIND"/>
</dbReference>
<dbReference type="Gene3D" id="1.10.287.470">
    <property type="entry name" value="Helix hairpin bin"/>
    <property type="match status" value="2"/>
</dbReference>
<keyword evidence="3" id="KW-0472">Membrane</keyword>
<comment type="caution">
    <text evidence="7">The sequence shown here is derived from an EMBL/GenBank/DDBJ whole genome shotgun (WGS) entry which is preliminary data.</text>
</comment>
<accession>A0ABR7YWK9</accession>
<reference evidence="7 8" key="1">
    <citation type="journal article" date="2020" name="Insects">
        <title>Bacteria Belonging to Pseudomonas typographi sp. nov. from the Bark Beetle Ips typographus Have Genomic Potential to Aid in the Host Ecology.</title>
        <authorList>
            <person name="Peral-Aranega E."/>
            <person name="Saati-Santamaria Z."/>
            <person name="Kolarik M."/>
            <person name="Rivas R."/>
            <person name="Garcia-Fraile P."/>
        </authorList>
    </citation>
    <scope>NUCLEOTIDE SEQUENCE [LARGE SCALE GENOMIC DNA]</scope>
    <source>
        <strain evidence="7 8">CA3A</strain>
    </source>
</reference>
<evidence type="ECO:0000259" key="6">
    <source>
        <dbReference type="Pfam" id="PF25954"/>
    </source>
</evidence>
<organism evidence="7 8">
    <name type="scientific">Pseudomonas typographi</name>
    <dbReference type="NCBI Taxonomy" id="2715964"/>
    <lineage>
        <taxon>Bacteria</taxon>
        <taxon>Pseudomonadati</taxon>
        <taxon>Pseudomonadota</taxon>
        <taxon>Gammaproteobacteria</taxon>
        <taxon>Pseudomonadales</taxon>
        <taxon>Pseudomonadaceae</taxon>
        <taxon>Pseudomonas</taxon>
    </lineage>
</organism>
<evidence type="ECO:0000259" key="4">
    <source>
        <dbReference type="Pfam" id="PF25876"/>
    </source>
</evidence>
<dbReference type="Gene3D" id="2.40.50.100">
    <property type="match status" value="1"/>
</dbReference>
<dbReference type="RefSeq" id="WP_190416976.1">
    <property type="nucleotide sequence ID" value="NZ_JAAOCA010000002.1"/>
</dbReference>
<dbReference type="Pfam" id="PF25954">
    <property type="entry name" value="Beta-barrel_RND_2"/>
    <property type="match status" value="1"/>
</dbReference>
<keyword evidence="3" id="KW-0812">Transmembrane</keyword>
<feature type="domain" description="CusB-like beta-barrel" evidence="6">
    <location>
        <begin position="282"/>
        <end position="326"/>
    </location>
</feature>
<dbReference type="InterPro" id="IPR058792">
    <property type="entry name" value="Beta-barrel_RND_2"/>
</dbReference>
<dbReference type="InterPro" id="IPR050739">
    <property type="entry name" value="MFP"/>
</dbReference>